<dbReference type="InterPro" id="IPR041373">
    <property type="entry name" value="RT_RNaseH"/>
</dbReference>
<dbReference type="PANTHER" id="PTHR37984">
    <property type="entry name" value="PROTEIN CBG26694"/>
    <property type="match status" value="1"/>
</dbReference>
<keyword evidence="1" id="KW-0808">Transferase</keyword>
<evidence type="ECO:0000256" key="1">
    <source>
        <dbReference type="ARBA" id="ARBA00022679"/>
    </source>
</evidence>
<dbReference type="PANTHER" id="PTHR37984:SF5">
    <property type="entry name" value="PROTEIN NYNRIN-LIKE"/>
    <property type="match status" value="1"/>
</dbReference>
<dbReference type="CDD" id="cd09274">
    <property type="entry name" value="RNase_HI_RT_Ty3"/>
    <property type="match status" value="1"/>
</dbReference>
<gene>
    <name evidence="8" type="ORF">PR048_005403</name>
</gene>
<evidence type="ECO:0000313" key="9">
    <source>
        <dbReference type="Proteomes" id="UP001159363"/>
    </source>
</evidence>
<evidence type="ECO:0000313" key="8">
    <source>
        <dbReference type="EMBL" id="KAJ8892822.1"/>
    </source>
</evidence>
<feature type="domain" description="Reverse transcriptase RNase H-like" evidence="7">
    <location>
        <begin position="14"/>
        <end position="80"/>
    </location>
</feature>
<dbReference type="InterPro" id="IPR043502">
    <property type="entry name" value="DNA/RNA_pol_sf"/>
</dbReference>
<protein>
    <recommendedName>
        <fullName evidence="7">Reverse transcriptase RNase H-like domain-containing protein</fullName>
    </recommendedName>
</protein>
<keyword evidence="3" id="KW-0540">Nuclease</keyword>
<proteinExistence type="predicted"/>
<evidence type="ECO:0000256" key="3">
    <source>
        <dbReference type="ARBA" id="ARBA00022722"/>
    </source>
</evidence>
<keyword evidence="2" id="KW-0548">Nucleotidyltransferase</keyword>
<keyword evidence="5" id="KW-0378">Hydrolase</keyword>
<dbReference type="Proteomes" id="UP001159363">
    <property type="component" value="Chromosome 2"/>
</dbReference>
<dbReference type="EMBL" id="JARBHB010000002">
    <property type="protein sequence ID" value="KAJ8892822.1"/>
    <property type="molecule type" value="Genomic_DNA"/>
</dbReference>
<keyword evidence="9" id="KW-1185">Reference proteome</keyword>
<accession>A0ABQ9I8N4</accession>
<evidence type="ECO:0000256" key="2">
    <source>
        <dbReference type="ARBA" id="ARBA00022695"/>
    </source>
</evidence>
<sequence>MTKGKISPLILQIELNTTEINYTVTEKELLSIIFACLKFCTYIYGRDTTVMIDHKALCHLNTCKLLHGRITWWIIALQDYNLSIEHISGKAKVVAHSLSRGRDDIQAALAREFHVLSLREQMKQEHVSNSSQGNRVVFNTCTSEGTKREVKRILGRVLATEPFKIVCVDLFGHLPKG</sequence>
<evidence type="ECO:0000259" key="7">
    <source>
        <dbReference type="Pfam" id="PF17917"/>
    </source>
</evidence>
<keyword evidence="4" id="KW-0255">Endonuclease</keyword>
<evidence type="ECO:0000256" key="6">
    <source>
        <dbReference type="ARBA" id="ARBA00022918"/>
    </source>
</evidence>
<name>A0ABQ9I8N4_9NEOP</name>
<evidence type="ECO:0000256" key="5">
    <source>
        <dbReference type="ARBA" id="ARBA00022801"/>
    </source>
</evidence>
<comment type="caution">
    <text evidence="8">The sequence shown here is derived from an EMBL/GenBank/DDBJ whole genome shotgun (WGS) entry which is preliminary data.</text>
</comment>
<dbReference type="SUPFAM" id="SSF56672">
    <property type="entry name" value="DNA/RNA polymerases"/>
    <property type="match status" value="1"/>
</dbReference>
<reference evidence="8 9" key="1">
    <citation type="submission" date="2023-02" db="EMBL/GenBank/DDBJ databases">
        <title>LHISI_Scaffold_Assembly.</title>
        <authorList>
            <person name="Stuart O.P."/>
            <person name="Cleave R."/>
            <person name="Magrath M.J.L."/>
            <person name="Mikheyev A.S."/>
        </authorList>
    </citation>
    <scope>NUCLEOTIDE SEQUENCE [LARGE SCALE GENOMIC DNA]</scope>
    <source>
        <strain evidence="8">Daus_M_001</strain>
        <tissue evidence="8">Leg muscle</tissue>
    </source>
</reference>
<organism evidence="8 9">
    <name type="scientific">Dryococelus australis</name>
    <dbReference type="NCBI Taxonomy" id="614101"/>
    <lineage>
        <taxon>Eukaryota</taxon>
        <taxon>Metazoa</taxon>
        <taxon>Ecdysozoa</taxon>
        <taxon>Arthropoda</taxon>
        <taxon>Hexapoda</taxon>
        <taxon>Insecta</taxon>
        <taxon>Pterygota</taxon>
        <taxon>Neoptera</taxon>
        <taxon>Polyneoptera</taxon>
        <taxon>Phasmatodea</taxon>
        <taxon>Verophasmatodea</taxon>
        <taxon>Anareolatae</taxon>
        <taxon>Phasmatidae</taxon>
        <taxon>Eurycanthinae</taxon>
        <taxon>Dryococelus</taxon>
    </lineage>
</organism>
<dbReference type="Pfam" id="PF17917">
    <property type="entry name" value="RT_RNaseH"/>
    <property type="match status" value="1"/>
</dbReference>
<dbReference type="InterPro" id="IPR050951">
    <property type="entry name" value="Retrovirus_Pol_polyprotein"/>
</dbReference>
<evidence type="ECO:0000256" key="4">
    <source>
        <dbReference type="ARBA" id="ARBA00022759"/>
    </source>
</evidence>
<keyword evidence="6" id="KW-0695">RNA-directed DNA polymerase</keyword>